<evidence type="ECO:0000313" key="4">
    <source>
        <dbReference type="EMBL" id="TQL63656.1"/>
    </source>
</evidence>
<evidence type="ECO:0000313" key="5">
    <source>
        <dbReference type="Proteomes" id="UP000315389"/>
    </source>
</evidence>
<comment type="caution">
    <text evidence="4">The sequence shown here is derived from an EMBL/GenBank/DDBJ whole genome shotgun (WGS) entry which is preliminary data.</text>
</comment>
<sequence length="66" mass="6970">MGLGDKLSNSAEEFKGKTKEAAGEASGNEQLEAEGRNDQLKAKAKDAVEDVKDKAAEAFNKVTGKD</sequence>
<feature type="region of interest" description="Disordered" evidence="2">
    <location>
        <begin position="1"/>
        <end position="49"/>
    </location>
</feature>
<dbReference type="Pfam" id="PF05532">
    <property type="entry name" value="CsbD"/>
    <property type="match status" value="1"/>
</dbReference>
<protein>
    <submittedName>
        <fullName evidence="4">CsbD-like protein</fullName>
    </submittedName>
</protein>
<evidence type="ECO:0000256" key="2">
    <source>
        <dbReference type="SAM" id="MobiDB-lite"/>
    </source>
</evidence>
<evidence type="ECO:0000259" key="3">
    <source>
        <dbReference type="Pfam" id="PF05532"/>
    </source>
</evidence>
<reference evidence="4 5" key="1">
    <citation type="submission" date="2019-06" db="EMBL/GenBank/DDBJ databases">
        <title>Sequencing the genomes of 1000 actinobacteria strains.</title>
        <authorList>
            <person name="Klenk H.-P."/>
        </authorList>
    </citation>
    <scope>NUCLEOTIDE SEQUENCE [LARGE SCALE GENOMIC DNA]</scope>
    <source>
        <strain evidence="4 5">DSM 4813</strain>
    </source>
</reference>
<keyword evidence="5" id="KW-1185">Reference proteome</keyword>
<comment type="similarity">
    <text evidence="1">Belongs to the UPF0337 (CsbD) family.</text>
</comment>
<dbReference type="OrthoDB" id="2143260at2"/>
<evidence type="ECO:0000256" key="1">
    <source>
        <dbReference type="ARBA" id="ARBA00009129"/>
    </source>
</evidence>
<accession>A0A542ZTR2</accession>
<dbReference type="SUPFAM" id="SSF69047">
    <property type="entry name" value="Hypothetical protein YjbJ"/>
    <property type="match status" value="1"/>
</dbReference>
<dbReference type="RefSeq" id="WP_142117989.1">
    <property type="nucleotide sequence ID" value="NZ_BAAASV010000002.1"/>
</dbReference>
<gene>
    <name evidence="4" type="ORF">FB461_0123</name>
</gene>
<feature type="domain" description="CsbD-like" evidence="3">
    <location>
        <begin position="5"/>
        <end position="55"/>
    </location>
</feature>
<dbReference type="EMBL" id="VFOS01000001">
    <property type="protein sequence ID" value="TQL63656.1"/>
    <property type="molecule type" value="Genomic_DNA"/>
</dbReference>
<dbReference type="AlphaFoldDB" id="A0A542ZTR2"/>
<organism evidence="4 5">
    <name type="scientific">Rarobacter faecitabidus</name>
    <dbReference type="NCBI Taxonomy" id="13243"/>
    <lineage>
        <taxon>Bacteria</taxon>
        <taxon>Bacillati</taxon>
        <taxon>Actinomycetota</taxon>
        <taxon>Actinomycetes</taxon>
        <taxon>Micrococcales</taxon>
        <taxon>Rarobacteraceae</taxon>
        <taxon>Rarobacter</taxon>
    </lineage>
</organism>
<dbReference type="InterPro" id="IPR008462">
    <property type="entry name" value="CsbD"/>
</dbReference>
<name>A0A542ZTR2_RARFA</name>
<proteinExistence type="inferred from homology"/>
<dbReference type="Gene3D" id="1.10.1470.10">
    <property type="entry name" value="YjbJ"/>
    <property type="match status" value="1"/>
</dbReference>
<dbReference type="Proteomes" id="UP000315389">
    <property type="component" value="Unassembled WGS sequence"/>
</dbReference>
<feature type="compositionally biased region" description="Basic and acidic residues" evidence="2">
    <location>
        <begin position="12"/>
        <end position="22"/>
    </location>
</feature>
<feature type="compositionally biased region" description="Basic and acidic residues" evidence="2">
    <location>
        <begin position="33"/>
        <end position="49"/>
    </location>
</feature>
<dbReference type="InterPro" id="IPR036629">
    <property type="entry name" value="YjbJ_sf"/>
</dbReference>